<dbReference type="Gene3D" id="3.20.20.140">
    <property type="entry name" value="Metal-dependent hydrolases"/>
    <property type="match status" value="1"/>
</dbReference>
<comment type="similarity">
    <text evidence="1">Belongs to the metallo-dependent hydrolases superfamily. NagA family.</text>
</comment>
<dbReference type="Gene3D" id="2.30.40.10">
    <property type="entry name" value="Urease, subunit C, domain 1"/>
    <property type="match status" value="1"/>
</dbReference>
<comment type="caution">
    <text evidence="5">The sequence shown here is derived from an EMBL/GenBank/DDBJ whole genome shotgun (WGS) entry which is preliminary data.</text>
</comment>
<dbReference type="AlphaFoldDB" id="C8NAI4"/>
<dbReference type="RefSeq" id="WP_004143424.1">
    <property type="nucleotide sequence ID" value="NZ_GG694031.1"/>
</dbReference>
<feature type="region of interest" description="Disordered" evidence="3">
    <location>
        <begin position="295"/>
        <end position="328"/>
    </location>
</feature>
<reference evidence="5 6" key="1">
    <citation type="submission" date="2009-08" db="EMBL/GenBank/DDBJ databases">
        <authorList>
            <person name="Qin X."/>
            <person name="Bachman B."/>
            <person name="Battles P."/>
            <person name="Bell A."/>
            <person name="Bess C."/>
            <person name="Bickham C."/>
            <person name="Chaboub L."/>
            <person name="Chen D."/>
            <person name="Coyle M."/>
            <person name="Deiros D.R."/>
            <person name="Dinh H."/>
            <person name="Forbes L."/>
            <person name="Fowler G."/>
            <person name="Francisco L."/>
            <person name="Fu Q."/>
            <person name="Gubbala S."/>
            <person name="Hale W."/>
            <person name="Han Y."/>
            <person name="Hemphill L."/>
            <person name="Highlander S.K."/>
            <person name="Hirani K."/>
            <person name="Hogues M."/>
            <person name="Jackson L."/>
            <person name="Jakkamsetti A."/>
            <person name="Javaid M."/>
            <person name="Jiang H."/>
            <person name="Korchina V."/>
            <person name="Kovar C."/>
            <person name="Lara F."/>
            <person name="Lee S."/>
            <person name="Mata R."/>
            <person name="Mathew T."/>
            <person name="Moen C."/>
            <person name="Morales K."/>
            <person name="Munidasa M."/>
            <person name="Nazareth L."/>
            <person name="Ngo R."/>
            <person name="Nguyen L."/>
            <person name="Okwuonu G."/>
            <person name="Ongeri F."/>
            <person name="Patil S."/>
            <person name="Petrosino J."/>
            <person name="Pham C."/>
            <person name="Pham P."/>
            <person name="Pu L.-L."/>
            <person name="Puazo M."/>
            <person name="Raj R."/>
            <person name="Reid J."/>
            <person name="Rouhana J."/>
            <person name="Saada N."/>
            <person name="Shang Y."/>
            <person name="Simmons D."/>
            <person name="Thornton R."/>
            <person name="Warren J."/>
            <person name="Weissenberger G."/>
            <person name="Zhang J."/>
            <person name="Zhang L."/>
            <person name="Zhou C."/>
            <person name="Zhu D."/>
            <person name="Muzny D."/>
            <person name="Worley K."/>
            <person name="Gibbs R."/>
        </authorList>
    </citation>
    <scope>NUCLEOTIDE SEQUENCE [LARGE SCALE GENOMIC DNA]</scope>
    <source>
        <strain evidence="6">ATCC 15826 / DSM 8339 / NCTC 10426 / 6573</strain>
    </source>
</reference>
<dbReference type="EC" id="3.5.1.25" evidence="5"/>
<evidence type="ECO:0000256" key="1">
    <source>
        <dbReference type="ARBA" id="ARBA00010716"/>
    </source>
</evidence>
<dbReference type="PANTHER" id="PTHR11113">
    <property type="entry name" value="N-ACETYLGLUCOSAMINE-6-PHOSPHATE DEACETYLASE"/>
    <property type="match status" value="1"/>
</dbReference>
<dbReference type="GO" id="GO:0006046">
    <property type="term" value="P:N-acetylglucosamine catabolic process"/>
    <property type="evidence" value="ECO:0007669"/>
    <property type="project" value="TreeGrafter"/>
</dbReference>
<dbReference type="EMBL" id="ACKY01000088">
    <property type="protein sequence ID" value="EEV88367.1"/>
    <property type="molecule type" value="Genomic_DNA"/>
</dbReference>
<evidence type="ECO:0000313" key="6">
    <source>
        <dbReference type="Proteomes" id="UP000004870"/>
    </source>
</evidence>
<dbReference type="Proteomes" id="UP000004870">
    <property type="component" value="Unassembled WGS sequence"/>
</dbReference>
<organism evidence="5 6">
    <name type="scientific">Cardiobacterium hominis (strain ATCC 15826 / DSM 8339 / NCTC 10426 / 6573)</name>
    <dbReference type="NCBI Taxonomy" id="638300"/>
    <lineage>
        <taxon>Bacteria</taxon>
        <taxon>Pseudomonadati</taxon>
        <taxon>Pseudomonadota</taxon>
        <taxon>Gammaproteobacteria</taxon>
        <taxon>Cardiobacteriales</taxon>
        <taxon>Cardiobacteriaceae</taxon>
        <taxon>Cardiobacterium</taxon>
    </lineage>
</organism>
<keyword evidence="2 5" id="KW-0378">Hydrolase</keyword>
<feature type="domain" description="Amidohydrolase-related" evidence="4">
    <location>
        <begin position="36"/>
        <end position="267"/>
    </location>
</feature>
<evidence type="ECO:0000256" key="2">
    <source>
        <dbReference type="ARBA" id="ARBA00022801"/>
    </source>
</evidence>
<evidence type="ECO:0000256" key="3">
    <source>
        <dbReference type="SAM" id="MobiDB-lite"/>
    </source>
</evidence>
<proteinExistence type="inferred from homology"/>
<dbReference type="InterPro" id="IPR006680">
    <property type="entry name" value="Amidohydro-rel"/>
</dbReference>
<dbReference type="STRING" id="2718.CHUV0807_2304"/>
<gene>
    <name evidence="5" type="primary">nagA2</name>
    <name evidence="5" type="ORF">HMPREF0198_1512</name>
</gene>
<dbReference type="InterPro" id="IPR011059">
    <property type="entry name" value="Metal-dep_hydrolase_composite"/>
</dbReference>
<evidence type="ECO:0000313" key="5">
    <source>
        <dbReference type="EMBL" id="EEV88367.1"/>
    </source>
</evidence>
<dbReference type="PANTHER" id="PTHR11113:SF14">
    <property type="entry name" value="N-ACETYLGLUCOSAMINE-6-PHOSPHATE DEACETYLASE"/>
    <property type="match status" value="1"/>
</dbReference>
<dbReference type="HOGENOM" id="CLU_032482_2_2_6"/>
<accession>C8NAI4</accession>
<dbReference type="SUPFAM" id="SSF51556">
    <property type="entry name" value="Metallo-dependent hydrolases"/>
    <property type="match status" value="1"/>
</dbReference>
<dbReference type="SUPFAM" id="SSF51338">
    <property type="entry name" value="Composite domain of metallo-dependent hydrolases"/>
    <property type="match status" value="1"/>
</dbReference>
<feature type="compositionally biased region" description="Basic residues" evidence="3">
    <location>
        <begin position="295"/>
        <end position="322"/>
    </location>
</feature>
<name>C8NAI4_CARH6</name>
<evidence type="ECO:0000259" key="4">
    <source>
        <dbReference type="Pfam" id="PF01979"/>
    </source>
</evidence>
<protein>
    <submittedName>
        <fullName evidence="5">Putative N-acetylglucosamine-6-phosphate deacetylase</fullName>
        <ecNumber evidence="5">3.5.1.25</ecNumber>
    </submittedName>
</protein>
<dbReference type="Pfam" id="PF01979">
    <property type="entry name" value="Amidohydro_1"/>
    <property type="match status" value="1"/>
</dbReference>
<sequence length="328" mass="35396">MLHEHSLLVDGGKTVAIIADSDLPVDAPVCRLDGGIISPGFIETQANGGGGYLVNAHCDAEGLAHILAAHRTYGTVAMLPTFICDTQDNYLRGIASIAEASRHVHGILGGHFEGPFIHPEKHGTHDPLLIRAPDDKDFACYEKHAADLQHSIISLAPERVPAGTVRSIRELGIRVNAAHTMATKADMQRAFAEGLGGVTHLYNAMPPLVGREPSVIGSAAELRLYCGIIADGVHVDPFSLAAACKLIGKDRLILVTDSMHTIGTDIREFTLAGRGARLRRKRPSGQRTRLACRRARHPAAMRAKRHPLHAPRGGRRARHGYHQPRALP</sequence>
<dbReference type="InterPro" id="IPR032466">
    <property type="entry name" value="Metal_Hydrolase"/>
</dbReference>
<keyword evidence="6" id="KW-1185">Reference proteome</keyword>
<dbReference type="GO" id="GO:0008448">
    <property type="term" value="F:N-acetylglucosamine-6-phosphate deacetylase activity"/>
    <property type="evidence" value="ECO:0007669"/>
    <property type="project" value="UniProtKB-EC"/>
</dbReference>